<dbReference type="AlphaFoldDB" id="A0A4Y7RL38"/>
<evidence type="ECO:0000313" key="1">
    <source>
        <dbReference type="EMBL" id="TEB09037.1"/>
    </source>
</evidence>
<evidence type="ECO:0000313" key="2">
    <source>
        <dbReference type="Proteomes" id="UP000297597"/>
    </source>
</evidence>
<dbReference type="EMBL" id="QFFZ01000063">
    <property type="protein sequence ID" value="TEB09037.1"/>
    <property type="molecule type" value="Genomic_DNA"/>
</dbReference>
<comment type="caution">
    <text evidence="1">The sequence shown here is derived from an EMBL/GenBank/DDBJ whole genome shotgun (WGS) entry which is preliminary data.</text>
</comment>
<protein>
    <submittedName>
        <fullName evidence="1">Uncharacterized protein</fullName>
    </submittedName>
</protein>
<keyword evidence="2" id="KW-1185">Reference proteome</keyword>
<reference evidence="1 2" key="1">
    <citation type="journal article" date="2018" name="Environ. Microbiol.">
        <title>Novel energy conservation strategies and behaviour of Pelotomaculum schinkii driving syntrophic propionate catabolism.</title>
        <authorList>
            <person name="Hidalgo-Ahumada C.A.P."/>
            <person name="Nobu M.K."/>
            <person name="Narihiro T."/>
            <person name="Tamaki H."/>
            <person name="Liu W.T."/>
            <person name="Kamagata Y."/>
            <person name="Stams A.J.M."/>
            <person name="Imachi H."/>
            <person name="Sousa D.Z."/>
        </authorList>
    </citation>
    <scope>NUCLEOTIDE SEQUENCE [LARGE SCALE GENOMIC DNA]</scope>
    <source>
        <strain evidence="1 2">MGP</strain>
    </source>
</reference>
<gene>
    <name evidence="1" type="ORF">Pmgp_03457</name>
</gene>
<name>A0A4Y7RL38_9FIRM</name>
<proteinExistence type="predicted"/>
<dbReference type="Gene3D" id="3.30.70.2940">
    <property type="match status" value="1"/>
</dbReference>
<dbReference type="RefSeq" id="WP_243119937.1">
    <property type="nucleotide sequence ID" value="NZ_QFFZ01000063.1"/>
</dbReference>
<dbReference type="Proteomes" id="UP000297597">
    <property type="component" value="Unassembled WGS sequence"/>
</dbReference>
<dbReference type="InterPro" id="IPR019117">
    <property type="entry name" value="CRISPR-assoc_protein_Cmr3"/>
</dbReference>
<sequence length="145" mass="15817">MKVWVIEPRDPLIARDGRPFGPVPGARAFSLAFPFPSTIAGAVRTRDGLDASGRFQKTEIARLKQIKVRGPLLVELNAGTGDIDKWLVPAPADALFFELVPSDFTRAAIRQLIPLELPPGSHTNLPENSLAPVGMPDRDPLYLLN</sequence>
<dbReference type="Pfam" id="PF09700">
    <property type="entry name" value="Cas_Cmr3"/>
    <property type="match status" value="1"/>
</dbReference>
<accession>A0A4Y7RL38</accession>
<organism evidence="1 2">
    <name type="scientific">Pelotomaculum propionicicum</name>
    <dbReference type="NCBI Taxonomy" id="258475"/>
    <lineage>
        <taxon>Bacteria</taxon>
        <taxon>Bacillati</taxon>
        <taxon>Bacillota</taxon>
        <taxon>Clostridia</taxon>
        <taxon>Eubacteriales</taxon>
        <taxon>Desulfotomaculaceae</taxon>
        <taxon>Pelotomaculum</taxon>
    </lineage>
</organism>